<dbReference type="PANTHER" id="PTHR10342:SF273">
    <property type="entry name" value="RE14504P"/>
    <property type="match status" value="1"/>
</dbReference>
<keyword evidence="1" id="KW-0479">Metal-binding</keyword>
<keyword evidence="6" id="KW-1185">Reference proteome</keyword>
<accession>A0A0L7LVU6</accession>
<dbReference type="Gene3D" id="3.30.1120.10">
    <property type="match status" value="1"/>
</dbReference>
<organism evidence="5 6">
    <name type="scientific">Operophtera brumata</name>
    <name type="common">Winter moth</name>
    <name type="synonym">Phalaena brumata</name>
    <dbReference type="NCBI Taxonomy" id="104452"/>
    <lineage>
        <taxon>Eukaryota</taxon>
        <taxon>Metazoa</taxon>
        <taxon>Ecdysozoa</taxon>
        <taxon>Arthropoda</taxon>
        <taxon>Hexapoda</taxon>
        <taxon>Insecta</taxon>
        <taxon>Pterygota</taxon>
        <taxon>Neoptera</taxon>
        <taxon>Endopterygota</taxon>
        <taxon>Lepidoptera</taxon>
        <taxon>Glossata</taxon>
        <taxon>Ditrysia</taxon>
        <taxon>Geometroidea</taxon>
        <taxon>Geometridae</taxon>
        <taxon>Larentiinae</taxon>
        <taxon>Operophtera</taxon>
    </lineage>
</organism>
<evidence type="ECO:0000256" key="3">
    <source>
        <dbReference type="ARBA" id="ARBA00023180"/>
    </source>
</evidence>
<keyword evidence="2" id="KW-0106">Calcium</keyword>
<dbReference type="Proteomes" id="UP000037510">
    <property type="component" value="Unassembled WGS sequence"/>
</dbReference>
<feature type="region of interest" description="Disordered" evidence="4">
    <location>
        <begin position="268"/>
        <end position="289"/>
    </location>
</feature>
<evidence type="ECO:0000256" key="1">
    <source>
        <dbReference type="ARBA" id="ARBA00022723"/>
    </source>
</evidence>
<dbReference type="InterPro" id="IPR047115">
    <property type="entry name" value="ARSB"/>
</dbReference>
<dbReference type="AlphaFoldDB" id="A0A0L7LVU6"/>
<dbReference type="GO" id="GO:0046872">
    <property type="term" value="F:metal ion binding"/>
    <property type="evidence" value="ECO:0007669"/>
    <property type="project" value="UniProtKB-KW"/>
</dbReference>
<comment type="caution">
    <text evidence="5">The sequence shown here is derived from an EMBL/GenBank/DDBJ whole genome shotgun (WGS) entry which is preliminary data.</text>
</comment>
<proteinExistence type="predicted"/>
<evidence type="ECO:0000313" key="5">
    <source>
        <dbReference type="EMBL" id="KOB79296.1"/>
    </source>
</evidence>
<gene>
    <name evidence="5" type="ORF">OBRU01_00645</name>
</gene>
<sequence>MYDHTSMEHGFNVAHDLFGKYATDVYTDEAVKGGVRGAGLLWSPLLGHKSRVATQRLHIADWLPTILGAAGADTSTLDKLDGVNQWEALSKDLPSLRNSTVHNIDDLWGTAAITLGKWKLVNDLPSPRNSTVHNIDDLWGTAAITLGKWKLVNDLPSPRNSTVHNIDDLWGTAAITLGKWKLVNAAVRAGRAGNTVQKLGLMPDNDKINQIRCVTFYGGAWDHWYGPSEREMGYDMAAVRAGRAGNTVQKLGEPEVLHEMLSELSRVRATALPPNNQPNDPRGDPKYWG</sequence>
<evidence type="ECO:0000256" key="4">
    <source>
        <dbReference type="SAM" id="MobiDB-lite"/>
    </source>
</evidence>
<evidence type="ECO:0000313" key="6">
    <source>
        <dbReference type="Proteomes" id="UP000037510"/>
    </source>
</evidence>
<protein>
    <submittedName>
        <fullName evidence="5">Arylsulfatase</fullName>
    </submittedName>
</protein>
<dbReference type="InterPro" id="IPR017850">
    <property type="entry name" value="Alkaline_phosphatase_core_sf"/>
</dbReference>
<dbReference type="GO" id="GO:0008484">
    <property type="term" value="F:sulfuric ester hydrolase activity"/>
    <property type="evidence" value="ECO:0007669"/>
    <property type="project" value="InterPro"/>
</dbReference>
<name>A0A0L7LVU6_OPEBR</name>
<reference evidence="5 6" key="1">
    <citation type="journal article" date="2015" name="Genome Biol. Evol.">
        <title>The genome of winter moth (Operophtera brumata) provides a genomic perspective on sexual dimorphism and phenology.</title>
        <authorList>
            <person name="Derks M.F."/>
            <person name="Smit S."/>
            <person name="Salis L."/>
            <person name="Schijlen E."/>
            <person name="Bossers A."/>
            <person name="Mateman C."/>
            <person name="Pijl A.S."/>
            <person name="de Ridder D."/>
            <person name="Groenen M.A."/>
            <person name="Visser M.E."/>
            <person name="Megens H.J."/>
        </authorList>
    </citation>
    <scope>NUCLEOTIDE SEQUENCE [LARGE SCALE GENOMIC DNA]</scope>
    <source>
        <strain evidence="5">WM2013NL</strain>
        <tissue evidence="5">Head and thorax</tissue>
    </source>
</reference>
<dbReference type="PANTHER" id="PTHR10342">
    <property type="entry name" value="ARYLSULFATASE"/>
    <property type="match status" value="1"/>
</dbReference>
<dbReference type="SUPFAM" id="SSF53649">
    <property type="entry name" value="Alkaline phosphatase-like"/>
    <property type="match status" value="1"/>
</dbReference>
<dbReference type="STRING" id="104452.A0A0L7LVU6"/>
<feature type="non-terminal residue" evidence="5">
    <location>
        <position position="1"/>
    </location>
</feature>
<evidence type="ECO:0000256" key="2">
    <source>
        <dbReference type="ARBA" id="ARBA00022837"/>
    </source>
</evidence>
<feature type="non-terminal residue" evidence="5">
    <location>
        <position position="289"/>
    </location>
</feature>
<keyword evidence="3" id="KW-0325">Glycoprotein</keyword>
<dbReference type="Gene3D" id="3.40.720.10">
    <property type="entry name" value="Alkaline Phosphatase, subunit A"/>
    <property type="match status" value="1"/>
</dbReference>
<dbReference type="EMBL" id="JTDY01000032">
    <property type="protein sequence ID" value="KOB79296.1"/>
    <property type="molecule type" value="Genomic_DNA"/>
</dbReference>